<organism evidence="1 2">
    <name type="scientific">Jatrophihabitans telluris</name>
    <dbReference type="NCBI Taxonomy" id="2038343"/>
    <lineage>
        <taxon>Bacteria</taxon>
        <taxon>Bacillati</taxon>
        <taxon>Actinomycetota</taxon>
        <taxon>Actinomycetes</taxon>
        <taxon>Jatrophihabitantales</taxon>
        <taxon>Jatrophihabitantaceae</taxon>
        <taxon>Jatrophihabitans</taxon>
    </lineage>
</organism>
<evidence type="ECO:0000313" key="2">
    <source>
        <dbReference type="Proteomes" id="UP001056336"/>
    </source>
</evidence>
<evidence type="ECO:0000313" key="1">
    <source>
        <dbReference type="EMBL" id="UQX86980.1"/>
    </source>
</evidence>
<dbReference type="Gene3D" id="3.50.50.60">
    <property type="entry name" value="FAD/NAD(P)-binding domain"/>
    <property type="match status" value="1"/>
</dbReference>
<gene>
    <name evidence="1" type="ORF">M6D93_11750</name>
</gene>
<dbReference type="Pfam" id="PF13450">
    <property type="entry name" value="NAD_binding_8"/>
    <property type="match status" value="1"/>
</dbReference>
<accession>A0ABY4QU10</accession>
<reference evidence="1" key="1">
    <citation type="journal article" date="2018" name="Int. J. Syst. Evol. Microbiol.">
        <title>Jatrophihabitans telluris sp. nov., isolated from sediment soil of lava forest wetlands and the emended description of the genus Jatrophihabitans.</title>
        <authorList>
            <person name="Lee K.C."/>
            <person name="Suh M.K."/>
            <person name="Eom M.K."/>
            <person name="Kim K.K."/>
            <person name="Kim J.S."/>
            <person name="Kim D.S."/>
            <person name="Ko S.H."/>
            <person name="Shin Y.K."/>
            <person name="Lee J.S."/>
        </authorList>
    </citation>
    <scope>NUCLEOTIDE SEQUENCE</scope>
    <source>
        <strain evidence="1">N237</strain>
    </source>
</reference>
<dbReference type="EMBL" id="CP097332">
    <property type="protein sequence ID" value="UQX86980.1"/>
    <property type="molecule type" value="Genomic_DNA"/>
</dbReference>
<dbReference type="Proteomes" id="UP001056336">
    <property type="component" value="Chromosome"/>
</dbReference>
<sequence>MVTQVVEADYLVVGAGAAGMAFTDALITNADVSVAVVDRRHSVGGHWLTAYPFVRLHQASAFYGVASTLLGAGRVQDDGPEAGLQERATAPEICAYYARVLTTRMLASGKVRFFPNCEYTGDRQFVSRVSGRRYEVEGRCRLVDAHYLSPHTPADTPPPFGVGEGGHVVAVNELINLGEAPSLYVVVGAGKTATDACIWLLSNGVDPDSICWVRPRDPWMLNRAVVQPDPAIFMGMAADIFAAAARASSADDLFLRLEADGVMIRIDRSVTPTMAKTPTLATWELDLLRSITNVVRLGHIRWVEPGRLLFDHGTIDLPPGALVVHCAASGLRRRPLVPIWRSDMITLQLIRAGFPCFAAALAGYVEATRDEDVEKNRLCPPSPYSNSARSWARMQLLGARAAMAFATEADIKAWADQVPLNPARIAADTVVTPGLTGALDRYRHNLTPGLVRLAQLAGEPATDRPPGTCA</sequence>
<dbReference type="SUPFAM" id="SSF51905">
    <property type="entry name" value="FAD/NAD(P)-binding domain"/>
    <property type="match status" value="1"/>
</dbReference>
<dbReference type="InterPro" id="IPR036188">
    <property type="entry name" value="FAD/NAD-bd_sf"/>
</dbReference>
<proteinExistence type="predicted"/>
<name>A0ABY4QU10_9ACTN</name>
<keyword evidence="2" id="KW-1185">Reference proteome</keyword>
<reference evidence="1" key="2">
    <citation type="submission" date="2022-05" db="EMBL/GenBank/DDBJ databases">
        <authorList>
            <person name="Kim J.-S."/>
            <person name="Lee K."/>
            <person name="Suh M."/>
            <person name="Eom M."/>
            <person name="Kim J.-S."/>
            <person name="Kim D.-S."/>
            <person name="Ko S.-H."/>
            <person name="Shin Y."/>
            <person name="Lee J.-S."/>
        </authorList>
    </citation>
    <scope>NUCLEOTIDE SEQUENCE</scope>
    <source>
        <strain evidence="1">N237</strain>
    </source>
</reference>
<protein>
    <submittedName>
        <fullName evidence="1">NAD(P)/FAD-dependent oxidoreductase</fullName>
    </submittedName>
</protein>